<dbReference type="EMBL" id="CAJOBI010073633">
    <property type="protein sequence ID" value="CAF4469271.1"/>
    <property type="molecule type" value="Genomic_DNA"/>
</dbReference>
<feature type="non-terminal residue" evidence="1">
    <location>
        <position position="1"/>
    </location>
</feature>
<accession>A0A8S2UW73</accession>
<dbReference type="Proteomes" id="UP000681967">
    <property type="component" value="Unassembled WGS sequence"/>
</dbReference>
<proteinExistence type="predicted"/>
<evidence type="ECO:0000313" key="1">
    <source>
        <dbReference type="EMBL" id="CAF4359352.1"/>
    </source>
</evidence>
<evidence type="ECO:0000313" key="2">
    <source>
        <dbReference type="EMBL" id="CAF4469271.1"/>
    </source>
</evidence>
<dbReference type="Proteomes" id="UP000676336">
    <property type="component" value="Unassembled WGS sequence"/>
</dbReference>
<dbReference type="AlphaFoldDB" id="A0A8S2UW73"/>
<dbReference type="EMBL" id="CAJOBH010046899">
    <property type="protein sequence ID" value="CAF4359352.1"/>
    <property type="molecule type" value="Genomic_DNA"/>
</dbReference>
<protein>
    <submittedName>
        <fullName evidence="1">Uncharacterized protein</fullName>
    </submittedName>
</protein>
<comment type="caution">
    <text evidence="1">The sequence shown here is derived from an EMBL/GenBank/DDBJ whole genome shotgun (WGS) entry which is preliminary data.</text>
</comment>
<sequence length="51" mass="6059">FTMSSKVKHVADAAAPIVKRDINKWLAPLRQFLMLRDYTPNQRHEFDMSKR</sequence>
<reference evidence="1" key="1">
    <citation type="submission" date="2021-02" db="EMBL/GenBank/DDBJ databases">
        <authorList>
            <person name="Nowell W R."/>
        </authorList>
    </citation>
    <scope>NUCLEOTIDE SEQUENCE</scope>
</reference>
<organism evidence="1 3">
    <name type="scientific">Rotaria magnacalcarata</name>
    <dbReference type="NCBI Taxonomy" id="392030"/>
    <lineage>
        <taxon>Eukaryota</taxon>
        <taxon>Metazoa</taxon>
        <taxon>Spiralia</taxon>
        <taxon>Gnathifera</taxon>
        <taxon>Rotifera</taxon>
        <taxon>Eurotatoria</taxon>
        <taxon>Bdelloidea</taxon>
        <taxon>Philodinida</taxon>
        <taxon>Philodinidae</taxon>
        <taxon>Rotaria</taxon>
    </lineage>
</organism>
<evidence type="ECO:0000313" key="3">
    <source>
        <dbReference type="Proteomes" id="UP000681967"/>
    </source>
</evidence>
<name>A0A8S2UW73_9BILA</name>
<gene>
    <name evidence="1" type="ORF">BYL167_LOCUS29829</name>
    <name evidence="2" type="ORF">SMN809_LOCUS33508</name>
</gene>